<name>A0A292PK54_9PEZI</name>
<dbReference type="Proteomes" id="UP001412239">
    <property type="component" value="Unassembled WGS sequence"/>
</dbReference>
<evidence type="ECO:0000313" key="3">
    <source>
        <dbReference type="Proteomes" id="UP001412239"/>
    </source>
</evidence>
<dbReference type="AlphaFoldDB" id="A0A292PK54"/>
<organism evidence="2 3">
    <name type="scientific">Tuber aestivum</name>
    <name type="common">summer truffle</name>
    <dbReference type="NCBI Taxonomy" id="59557"/>
    <lineage>
        <taxon>Eukaryota</taxon>
        <taxon>Fungi</taxon>
        <taxon>Dikarya</taxon>
        <taxon>Ascomycota</taxon>
        <taxon>Pezizomycotina</taxon>
        <taxon>Pezizomycetes</taxon>
        <taxon>Pezizales</taxon>
        <taxon>Tuberaceae</taxon>
        <taxon>Tuber</taxon>
    </lineage>
</organism>
<protein>
    <submittedName>
        <fullName evidence="2">Uncharacterized protein</fullName>
    </submittedName>
</protein>
<dbReference type="EMBL" id="LN891254">
    <property type="protein sequence ID" value="CUS07075.1"/>
    <property type="molecule type" value="Genomic_DNA"/>
</dbReference>
<evidence type="ECO:0000313" key="2">
    <source>
        <dbReference type="EMBL" id="CUS07075.1"/>
    </source>
</evidence>
<reference evidence="2" key="1">
    <citation type="submission" date="2015-10" db="EMBL/GenBank/DDBJ databases">
        <authorList>
            <person name="Regsiter A."/>
            <person name="william w."/>
        </authorList>
    </citation>
    <scope>NUCLEOTIDE SEQUENCE</scope>
    <source>
        <strain evidence="2">Montdore</strain>
    </source>
</reference>
<evidence type="ECO:0000256" key="1">
    <source>
        <dbReference type="SAM" id="MobiDB-lite"/>
    </source>
</evidence>
<sequence>MAQLDGVAPEQSWATAPATAPPSSLATSPRRQLKGQPRRAQSIVLQYAAFLQQIGNMCFLRLAWAGETKFNIASTPQKRKSVWRTEKRPDSGQSYGNGRSPLLVLDVQKHVVGHPLMYFQQYRRGKFTSTPWLGLRLAFAIYAGTAG</sequence>
<feature type="region of interest" description="Disordered" evidence="1">
    <location>
        <begin position="1"/>
        <end position="35"/>
    </location>
</feature>
<gene>
    <name evidence="2" type="ORF">GSTUAT00008860001</name>
</gene>
<accession>A0A292PK54</accession>
<proteinExistence type="predicted"/>
<feature type="region of interest" description="Disordered" evidence="1">
    <location>
        <begin position="76"/>
        <end position="95"/>
    </location>
</feature>
<keyword evidence="3" id="KW-1185">Reference proteome</keyword>
<feature type="compositionally biased region" description="Low complexity" evidence="1">
    <location>
        <begin position="14"/>
        <end position="29"/>
    </location>
</feature>